<accession>A0AAE3KN84</accession>
<feature type="transmembrane region" description="Helical" evidence="2">
    <location>
        <begin position="7"/>
        <end position="27"/>
    </location>
</feature>
<feature type="domain" description="DUF4350" evidence="3">
    <location>
        <begin position="38"/>
        <end position="200"/>
    </location>
</feature>
<sequence length="434" mass="48427">MKIANRKLWIFGAIAIGVIILITLVAAPTSNKLMSGSTYSRSPDGYGAWYAFMSERGTPIQRWQKPFSALVNSKDAKSPITFLRVNSNLTTQDIGSMEQIWVKKGNALVILGVRKPVTDAPFSTMEDSPEGKIKIDTSRRYRKYKQEPEDKQLILGDKFGAIVWQEEIDKGKIIFVTTPHLAANAYQDIPGNYELLAKLVTQSGGGKQRNRGTDNLGNEGETKNISITSPNSSATKTLKYFPQTNNTSAAKSTTQSITNIWVDEYIHGYKDSEVLNCQNQSTDSPDCKQEQTLFGYLAKTAIFPAFLQGLIILLITIWAANRRFGQPVTLTTPVVNNSEAYILALAGVLQKAGSSEFILDIVGKEQQLQLQKSLGLGDILLDRESLINAWVQQTGHPATELEQLLREQPEKLRMRDKDLLNWLEKWQKIHQSSC</sequence>
<comment type="caution">
    <text evidence="4">The sequence shown here is derived from an EMBL/GenBank/DDBJ whole genome shotgun (WGS) entry which is preliminary data.</text>
</comment>
<dbReference type="Proteomes" id="UP001204953">
    <property type="component" value="Unassembled WGS sequence"/>
</dbReference>
<reference evidence="4" key="1">
    <citation type="submission" date="2022-06" db="EMBL/GenBank/DDBJ databases">
        <title>New cyanobacteria of genus Symplocastrum in benthos of Lake Baikal.</title>
        <authorList>
            <person name="Sorokovikova E."/>
            <person name="Tikhonova I."/>
            <person name="Krasnopeev A."/>
            <person name="Evseev P."/>
            <person name="Gladkikh A."/>
            <person name="Belykh O."/>
        </authorList>
    </citation>
    <scope>NUCLEOTIDE SEQUENCE</scope>
    <source>
        <strain evidence="4">BBK-W-15</strain>
    </source>
</reference>
<keyword evidence="5" id="KW-1185">Reference proteome</keyword>
<feature type="transmembrane region" description="Helical" evidence="2">
    <location>
        <begin position="301"/>
        <end position="320"/>
    </location>
</feature>
<protein>
    <submittedName>
        <fullName evidence="4">DUF4350 domain-containing protein</fullName>
    </submittedName>
</protein>
<name>A0AAE3KN84_9CYAN</name>
<dbReference type="InterPro" id="IPR025646">
    <property type="entry name" value="DUF4350"/>
</dbReference>
<keyword evidence="2" id="KW-0812">Transmembrane</keyword>
<keyword evidence="2" id="KW-0472">Membrane</keyword>
<dbReference type="EMBL" id="JAMZMM010000123">
    <property type="protein sequence ID" value="MCP2729541.1"/>
    <property type="molecule type" value="Genomic_DNA"/>
</dbReference>
<gene>
    <name evidence="4" type="ORF">NJ959_13875</name>
</gene>
<keyword evidence="2" id="KW-1133">Transmembrane helix</keyword>
<evidence type="ECO:0000313" key="4">
    <source>
        <dbReference type="EMBL" id="MCP2729541.1"/>
    </source>
</evidence>
<dbReference type="AlphaFoldDB" id="A0AAE3KN84"/>
<evidence type="ECO:0000256" key="1">
    <source>
        <dbReference type="SAM" id="MobiDB-lite"/>
    </source>
</evidence>
<dbReference type="Pfam" id="PF14258">
    <property type="entry name" value="DUF4350"/>
    <property type="match status" value="1"/>
</dbReference>
<evidence type="ECO:0000256" key="2">
    <source>
        <dbReference type="SAM" id="Phobius"/>
    </source>
</evidence>
<feature type="region of interest" description="Disordered" evidence="1">
    <location>
        <begin position="204"/>
        <end position="224"/>
    </location>
</feature>
<proteinExistence type="predicted"/>
<evidence type="ECO:0000313" key="5">
    <source>
        <dbReference type="Proteomes" id="UP001204953"/>
    </source>
</evidence>
<evidence type="ECO:0000259" key="3">
    <source>
        <dbReference type="Pfam" id="PF14258"/>
    </source>
</evidence>
<dbReference type="RefSeq" id="WP_254012323.1">
    <property type="nucleotide sequence ID" value="NZ_JAMZMM010000123.1"/>
</dbReference>
<organism evidence="4 5">
    <name type="scientific">Limnofasciculus baicalensis BBK-W-15</name>
    <dbReference type="NCBI Taxonomy" id="2699891"/>
    <lineage>
        <taxon>Bacteria</taxon>
        <taxon>Bacillati</taxon>
        <taxon>Cyanobacteriota</taxon>
        <taxon>Cyanophyceae</taxon>
        <taxon>Coleofasciculales</taxon>
        <taxon>Coleofasciculaceae</taxon>
        <taxon>Limnofasciculus</taxon>
        <taxon>Limnofasciculus baicalensis</taxon>
    </lineage>
</organism>